<evidence type="ECO:0000256" key="1">
    <source>
        <dbReference type="ARBA" id="ARBA00005536"/>
    </source>
</evidence>
<dbReference type="PANTHER" id="PTHR12161">
    <property type="entry name" value="IST1 FAMILY MEMBER"/>
    <property type="match status" value="1"/>
</dbReference>
<name>A0A835U328_VANPL</name>
<dbReference type="AlphaFoldDB" id="A0A835U328"/>
<dbReference type="Gene3D" id="1.20.1260.60">
    <property type="entry name" value="Vacuolar protein sorting-associated protein Ist1"/>
    <property type="match status" value="1"/>
</dbReference>
<comment type="similarity">
    <text evidence="1">Belongs to the IST1 family.</text>
</comment>
<proteinExistence type="inferred from homology"/>
<reference evidence="2 3" key="1">
    <citation type="journal article" date="2020" name="Nat. Food">
        <title>A phased Vanilla planifolia genome enables genetic improvement of flavour and production.</title>
        <authorList>
            <person name="Hasing T."/>
            <person name="Tang H."/>
            <person name="Brym M."/>
            <person name="Khazi F."/>
            <person name="Huang T."/>
            <person name="Chambers A.H."/>
        </authorList>
    </citation>
    <scope>NUCLEOTIDE SEQUENCE [LARGE SCALE GENOMIC DNA]</scope>
    <source>
        <tissue evidence="2">Leaf</tissue>
    </source>
</reference>
<dbReference type="Pfam" id="PF03398">
    <property type="entry name" value="Ist1"/>
    <property type="match status" value="1"/>
</dbReference>
<dbReference type="InterPro" id="IPR042277">
    <property type="entry name" value="IST1-like"/>
</dbReference>
<dbReference type="PANTHER" id="PTHR12161:SF16">
    <property type="entry name" value="REGULATOR OF VPS4 ACTIVITY IN THE MVB PATHWAY PROTEIN"/>
    <property type="match status" value="1"/>
</dbReference>
<dbReference type="FunFam" id="1.20.1260.60:FF:000002">
    <property type="entry name" value="Vacuolar protein sorting-associated protein IST1"/>
    <property type="match status" value="1"/>
</dbReference>
<accession>A0A835U328</accession>
<dbReference type="GO" id="GO:0015031">
    <property type="term" value="P:protein transport"/>
    <property type="evidence" value="ECO:0007669"/>
    <property type="project" value="InterPro"/>
</dbReference>
<dbReference type="Proteomes" id="UP000639772">
    <property type="component" value="Unassembled WGS sequence"/>
</dbReference>
<dbReference type="InterPro" id="IPR005061">
    <property type="entry name" value="Ist1"/>
</dbReference>
<evidence type="ECO:0000313" key="3">
    <source>
        <dbReference type="Proteomes" id="UP000639772"/>
    </source>
</evidence>
<gene>
    <name evidence="2" type="ORF">HPP92_028184</name>
</gene>
<sequence length="460" mass="51353">MGRILDALLGRSSRQVTKLKTILGVTVTRLAILRNYRHTRCAQAQADVAHLLLLGHQDRALLRVEMVIKERNMLDVLAMVEGYCNLLIERAFLLQNQKECPEELREAAAGLSFAASRCGDLPELREVRRIFSSRFGKEFTSAAAELRNNCGVSGKMVQKFSTKQPDLETRVKVTKEIAMEKGIKVELTDPQQYAGETDPKPVAHIKNQTNAASPEPPLTAARCVQELLGDETLSTRAREKYKDAESAALAAFESAAYAAVAAKRAVELYLSESRHSDDPNKPFVKLLTSNAKKEKTQSIQDTMERDVKQHPSPDYNNPNCVDIGCRKYKVSSVRIESEKSRGKGILYEESDDEIEEMEELGSKALVMVTRAQSFAGVRGDFTAQYKKQVFQPKRSPVADGGEEECTLREKGDEMAIVAVDPPTRGRHIRHHSEREVGGKRLYAARDAAERTSSFSVRTRK</sequence>
<evidence type="ECO:0000313" key="2">
    <source>
        <dbReference type="EMBL" id="KAG0447714.1"/>
    </source>
</evidence>
<organism evidence="2 3">
    <name type="scientific">Vanilla planifolia</name>
    <name type="common">Vanilla</name>
    <dbReference type="NCBI Taxonomy" id="51239"/>
    <lineage>
        <taxon>Eukaryota</taxon>
        <taxon>Viridiplantae</taxon>
        <taxon>Streptophyta</taxon>
        <taxon>Embryophyta</taxon>
        <taxon>Tracheophyta</taxon>
        <taxon>Spermatophyta</taxon>
        <taxon>Magnoliopsida</taxon>
        <taxon>Liliopsida</taxon>
        <taxon>Asparagales</taxon>
        <taxon>Orchidaceae</taxon>
        <taxon>Vanilloideae</taxon>
        <taxon>Vanilleae</taxon>
        <taxon>Vanilla</taxon>
    </lineage>
</organism>
<protein>
    <submittedName>
        <fullName evidence="2">Uncharacterized protein</fullName>
    </submittedName>
</protein>
<comment type="caution">
    <text evidence="2">The sequence shown here is derived from an EMBL/GenBank/DDBJ whole genome shotgun (WGS) entry which is preliminary data.</text>
</comment>
<dbReference type="OrthoDB" id="29853at2759"/>
<dbReference type="EMBL" id="JADCNM010000427">
    <property type="protein sequence ID" value="KAG0447714.1"/>
    <property type="molecule type" value="Genomic_DNA"/>
</dbReference>